<accession>A0A8A3P8C0</accession>
<evidence type="ECO:0000313" key="4">
    <source>
        <dbReference type="Proteomes" id="UP000672032"/>
    </source>
</evidence>
<keyword evidence="2" id="KW-0812">Transmembrane</keyword>
<gene>
    <name evidence="3" type="ORF">DSL72_000256</name>
</gene>
<dbReference type="AlphaFoldDB" id="A0A8A3P8C0"/>
<evidence type="ECO:0008006" key="5">
    <source>
        <dbReference type="Google" id="ProtNLM"/>
    </source>
</evidence>
<sequence length="291" mass="32633">MSKLLYDTVPQKPLSPGPRIPRTPGTPQYSESYPLTAQSPIHHYPTSPHMNEYHSRSYKESHAPSDNSYTPIANAQPTNLLHQDLIEQDRKLKRRIRILRFISRVLITALTTSITAEEGRTLLTFLETHNDLRTPPGSPAPRGPWALQTQLWSSILLFFTGVVTAVLGLVSIIAYAVSTKAANSISSMNTKFGIAAESTHMVIWIAVAVAYRVARNGMDLWGWACSPLADKIQPTFQDVVNFQNVCTRSGVNFQLSIANTVLQVASLGIWILVYKRRRTLRWLKRAQSEPR</sequence>
<dbReference type="EMBL" id="CP063406">
    <property type="protein sequence ID" value="QSZ30698.1"/>
    <property type="molecule type" value="Genomic_DNA"/>
</dbReference>
<dbReference type="PANTHER" id="PTHR42069:SF1">
    <property type="entry name" value="MARVEL DOMAIN-CONTAINING PROTEIN"/>
    <property type="match status" value="1"/>
</dbReference>
<evidence type="ECO:0000256" key="2">
    <source>
        <dbReference type="SAM" id="Phobius"/>
    </source>
</evidence>
<evidence type="ECO:0000256" key="1">
    <source>
        <dbReference type="SAM" id="MobiDB-lite"/>
    </source>
</evidence>
<protein>
    <recommendedName>
        <fullName evidence="5">MARVEL domain-containing protein</fullName>
    </recommendedName>
</protein>
<keyword evidence="2" id="KW-1133">Transmembrane helix</keyword>
<keyword evidence="4" id="KW-1185">Reference proteome</keyword>
<dbReference type="OrthoDB" id="5371583at2759"/>
<reference evidence="3" key="1">
    <citation type="submission" date="2020-10" db="EMBL/GenBank/DDBJ databases">
        <title>Genome Sequence of Monilinia vaccinii-corymbosi Sheds Light on Mummy Berry Disease Infection of Blueberry and Mating Type.</title>
        <authorList>
            <person name="Yow A.G."/>
            <person name="Zhang Y."/>
            <person name="Bansal K."/>
            <person name="Eacker S.M."/>
            <person name="Sullivan S."/>
            <person name="Liachko I."/>
            <person name="Cubeta M.A."/>
            <person name="Rollins J.A."/>
            <person name="Ashrafi H."/>
        </authorList>
    </citation>
    <scope>NUCLEOTIDE SEQUENCE</scope>
    <source>
        <strain evidence="3">RL-1</strain>
    </source>
</reference>
<feature type="region of interest" description="Disordered" evidence="1">
    <location>
        <begin position="1"/>
        <end position="67"/>
    </location>
</feature>
<name>A0A8A3P8C0_9HELO</name>
<feature type="transmembrane region" description="Helical" evidence="2">
    <location>
        <begin position="253"/>
        <end position="274"/>
    </location>
</feature>
<feature type="transmembrane region" description="Helical" evidence="2">
    <location>
        <begin position="198"/>
        <end position="214"/>
    </location>
</feature>
<feature type="transmembrane region" description="Helical" evidence="2">
    <location>
        <begin position="151"/>
        <end position="177"/>
    </location>
</feature>
<keyword evidence="2" id="KW-0472">Membrane</keyword>
<dbReference type="PANTHER" id="PTHR42069">
    <property type="entry name" value="HYPHAL ANASTAMOSIS-8 PROTEIN"/>
    <property type="match status" value="1"/>
</dbReference>
<organism evidence="3 4">
    <name type="scientific">Monilinia vaccinii-corymbosi</name>
    <dbReference type="NCBI Taxonomy" id="61207"/>
    <lineage>
        <taxon>Eukaryota</taxon>
        <taxon>Fungi</taxon>
        <taxon>Dikarya</taxon>
        <taxon>Ascomycota</taxon>
        <taxon>Pezizomycotina</taxon>
        <taxon>Leotiomycetes</taxon>
        <taxon>Helotiales</taxon>
        <taxon>Sclerotiniaceae</taxon>
        <taxon>Monilinia</taxon>
    </lineage>
</organism>
<feature type="compositionally biased region" description="Polar residues" evidence="1">
    <location>
        <begin position="28"/>
        <end position="39"/>
    </location>
</feature>
<proteinExistence type="predicted"/>
<dbReference type="Proteomes" id="UP000672032">
    <property type="component" value="Chromosome 2"/>
</dbReference>
<feature type="compositionally biased region" description="Basic and acidic residues" evidence="1">
    <location>
        <begin position="51"/>
        <end position="63"/>
    </location>
</feature>
<evidence type="ECO:0000313" key="3">
    <source>
        <dbReference type="EMBL" id="QSZ30698.1"/>
    </source>
</evidence>